<dbReference type="RefSeq" id="WP_319845817.1">
    <property type="nucleotide sequence ID" value="NZ_JAXAFJ010000022.1"/>
</dbReference>
<reference evidence="2 3" key="1">
    <citation type="submission" date="2023-11" db="EMBL/GenBank/DDBJ databases">
        <authorList>
            <person name="Bao R."/>
        </authorList>
    </citation>
    <scope>NUCLEOTIDE SEQUENCE [LARGE SCALE GENOMIC DNA]</scope>
    <source>
        <strain evidence="2 3">PJ23</strain>
    </source>
</reference>
<dbReference type="InterPro" id="IPR013783">
    <property type="entry name" value="Ig-like_fold"/>
</dbReference>
<sequence>PAVTIDPSIPEAPTADLAIDTGIPGDGVTNDPTVNVGNLDEGADWEYSLDGGDTWLDGTGTSFELPPGTYAAGEVQVRQTDAAGNTSPVDTLPAVTIDILPPAAPTAALATDTGTAGDG</sequence>
<evidence type="ECO:0000313" key="2">
    <source>
        <dbReference type="EMBL" id="MDX6807673.1"/>
    </source>
</evidence>
<accession>A0ABU4RTZ8</accession>
<protein>
    <recommendedName>
        <fullName evidence="4">Bacterial Ig-like domain-containing protein</fullName>
    </recommendedName>
</protein>
<organism evidence="2 3">
    <name type="scientific">Terrihabitans rhizophilus</name>
    <dbReference type="NCBI Taxonomy" id="3092662"/>
    <lineage>
        <taxon>Bacteria</taxon>
        <taxon>Pseudomonadati</taxon>
        <taxon>Pseudomonadota</taxon>
        <taxon>Alphaproteobacteria</taxon>
        <taxon>Hyphomicrobiales</taxon>
        <taxon>Terrihabitans</taxon>
    </lineage>
</organism>
<keyword evidence="3" id="KW-1185">Reference proteome</keyword>
<feature type="non-terminal residue" evidence="2">
    <location>
        <position position="119"/>
    </location>
</feature>
<dbReference type="EMBL" id="JAXAFJ010000022">
    <property type="protein sequence ID" value="MDX6807673.1"/>
    <property type="molecule type" value="Genomic_DNA"/>
</dbReference>
<feature type="region of interest" description="Disordered" evidence="1">
    <location>
        <begin position="1"/>
        <end position="32"/>
    </location>
</feature>
<evidence type="ECO:0000313" key="3">
    <source>
        <dbReference type="Proteomes" id="UP001274321"/>
    </source>
</evidence>
<comment type="caution">
    <text evidence="2">The sequence shown here is derived from an EMBL/GenBank/DDBJ whole genome shotgun (WGS) entry which is preliminary data.</text>
</comment>
<proteinExistence type="predicted"/>
<dbReference type="Proteomes" id="UP001274321">
    <property type="component" value="Unassembled WGS sequence"/>
</dbReference>
<evidence type="ECO:0000256" key="1">
    <source>
        <dbReference type="SAM" id="MobiDB-lite"/>
    </source>
</evidence>
<gene>
    <name evidence="2" type="ORF">SCD90_16585</name>
</gene>
<dbReference type="Gene3D" id="2.60.40.10">
    <property type="entry name" value="Immunoglobulins"/>
    <property type="match status" value="1"/>
</dbReference>
<feature type="non-terminal residue" evidence="2">
    <location>
        <position position="1"/>
    </location>
</feature>
<evidence type="ECO:0008006" key="4">
    <source>
        <dbReference type="Google" id="ProtNLM"/>
    </source>
</evidence>
<name>A0ABU4RTZ8_9HYPH</name>